<dbReference type="InterPro" id="IPR036038">
    <property type="entry name" value="Aminotransferase-like"/>
</dbReference>
<protein>
    <recommendedName>
        <fullName evidence="5">Aminodeoxychorismate lyase</fullName>
    </recommendedName>
</protein>
<feature type="compositionally biased region" description="Low complexity" evidence="1">
    <location>
        <begin position="155"/>
        <end position="166"/>
    </location>
</feature>
<evidence type="ECO:0000313" key="2">
    <source>
        <dbReference type="EMBL" id="KAF1811864.1"/>
    </source>
</evidence>
<dbReference type="GO" id="GO:0003824">
    <property type="term" value="F:catalytic activity"/>
    <property type="evidence" value="ECO:0007669"/>
    <property type="project" value="InterPro"/>
</dbReference>
<sequence>FEVFTSLRYDPALLTCEENGHKDVSFGTPTPFYMIRLHRDRMFEAVLHFEFGAAVGLLADGERLEETLLKEVKRWQRNENATDGALKIRILFSKLGSMKVEISPVPPVPRWMLYPTTLNLTAQSKDMTRPTIPFTPSPRTGGALTLGSDDSLPNPTTTTSSGIPSPTWDLHLDSAPIPTSPFTTLKTTHRTFYNEARSRSLPDPSKQIDGAPSAIVNHEVLLYDAQGIIIEGSTTTPYFWRDGRWVTPDVGNAGEPVGKGGQRGTTRRWALMKGLCEEKHVTQDSVKVGDEVWVSNGVRGFGLGRVV</sequence>
<dbReference type="SUPFAM" id="SSF56752">
    <property type="entry name" value="D-aminoacid aminotransferase-like PLP-dependent enzymes"/>
    <property type="match status" value="1"/>
</dbReference>
<dbReference type="Proteomes" id="UP000504638">
    <property type="component" value="Unplaced"/>
</dbReference>
<evidence type="ECO:0000313" key="4">
    <source>
        <dbReference type="RefSeq" id="XP_033533495.1"/>
    </source>
</evidence>
<reference evidence="4" key="3">
    <citation type="submission" date="2025-04" db="UniProtKB">
        <authorList>
            <consortium name="RefSeq"/>
        </authorList>
    </citation>
    <scope>IDENTIFICATION</scope>
    <source>
        <strain evidence="4">CBS 781.70</strain>
    </source>
</reference>
<reference evidence="4" key="2">
    <citation type="submission" date="2020-04" db="EMBL/GenBank/DDBJ databases">
        <authorList>
            <consortium name="NCBI Genome Project"/>
        </authorList>
    </citation>
    <scope>NUCLEOTIDE SEQUENCE</scope>
    <source>
        <strain evidence="4">CBS 781.70</strain>
    </source>
</reference>
<keyword evidence="3" id="KW-1185">Reference proteome</keyword>
<evidence type="ECO:0008006" key="5">
    <source>
        <dbReference type="Google" id="ProtNLM"/>
    </source>
</evidence>
<dbReference type="AlphaFoldDB" id="A0A6G1G1D3"/>
<gene>
    <name evidence="2 4" type="ORF">P152DRAFT_379133</name>
</gene>
<dbReference type="InterPro" id="IPR001544">
    <property type="entry name" value="Aminotrans_IV"/>
</dbReference>
<evidence type="ECO:0000313" key="3">
    <source>
        <dbReference type="Proteomes" id="UP000504638"/>
    </source>
</evidence>
<dbReference type="Pfam" id="PF01063">
    <property type="entry name" value="Aminotran_4"/>
    <property type="match status" value="1"/>
</dbReference>
<feature type="region of interest" description="Disordered" evidence="1">
    <location>
        <begin position="127"/>
        <end position="166"/>
    </location>
</feature>
<proteinExistence type="predicted"/>
<name>A0A6G1G1D3_9PEZI</name>
<dbReference type="Gene3D" id="3.20.10.10">
    <property type="entry name" value="D-amino Acid Aminotransferase, subunit A, domain 2"/>
    <property type="match status" value="1"/>
</dbReference>
<evidence type="ECO:0000256" key="1">
    <source>
        <dbReference type="SAM" id="MobiDB-lite"/>
    </source>
</evidence>
<feature type="non-terminal residue" evidence="2">
    <location>
        <position position="1"/>
    </location>
</feature>
<dbReference type="RefSeq" id="XP_033533495.1">
    <property type="nucleotide sequence ID" value="XM_033675689.1"/>
</dbReference>
<accession>A0A6G1G1D3</accession>
<dbReference type="InterPro" id="IPR043132">
    <property type="entry name" value="BCAT-like_C"/>
</dbReference>
<reference evidence="2 4" key="1">
    <citation type="submission" date="2020-01" db="EMBL/GenBank/DDBJ databases">
        <authorList>
            <consortium name="DOE Joint Genome Institute"/>
            <person name="Haridas S."/>
            <person name="Albert R."/>
            <person name="Binder M."/>
            <person name="Bloem J."/>
            <person name="Labutti K."/>
            <person name="Salamov A."/>
            <person name="Andreopoulos B."/>
            <person name="Baker S.E."/>
            <person name="Barry K."/>
            <person name="Bills G."/>
            <person name="Bluhm B.H."/>
            <person name="Cannon C."/>
            <person name="Castanera R."/>
            <person name="Culley D.E."/>
            <person name="Daum C."/>
            <person name="Ezra D."/>
            <person name="Gonzalez J.B."/>
            <person name="Henrissat B."/>
            <person name="Kuo A."/>
            <person name="Liang C."/>
            <person name="Lipzen A."/>
            <person name="Lutzoni F."/>
            <person name="Magnuson J."/>
            <person name="Mondo S."/>
            <person name="Nolan M."/>
            <person name="Ohm R."/>
            <person name="Pangilinan J."/>
            <person name="Park H.-J."/>
            <person name="Ramirez L."/>
            <person name="Alfaro M."/>
            <person name="Sun H."/>
            <person name="Tritt A."/>
            <person name="Yoshinaga Y."/>
            <person name="Zwiers L.-H."/>
            <person name="Turgeon B.G."/>
            <person name="Goodwin S.B."/>
            <person name="Spatafora J.W."/>
            <person name="Crous P.W."/>
            <person name="Grigoriev I.V."/>
        </authorList>
    </citation>
    <scope>NUCLEOTIDE SEQUENCE</scope>
    <source>
        <strain evidence="2 4">CBS 781.70</strain>
    </source>
</reference>
<feature type="non-terminal residue" evidence="2">
    <location>
        <position position="307"/>
    </location>
</feature>
<dbReference type="GeneID" id="54416259"/>
<organism evidence="2">
    <name type="scientific">Eremomyces bilateralis CBS 781.70</name>
    <dbReference type="NCBI Taxonomy" id="1392243"/>
    <lineage>
        <taxon>Eukaryota</taxon>
        <taxon>Fungi</taxon>
        <taxon>Dikarya</taxon>
        <taxon>Ascomycota</taxon>
        <taxon>Pezizomycotina</taxon>
        <taxon>Dothideomycetes</taxon>
        <taxon>Dothideomycetes incertae sedis</taxon>
        <taxon>Eremomycetales</taxon>
        <taxon>Eremomycetaceae</taxon>
        <taxon>Eremomyces</taxon>
    </lineage>
</organism>
<dbReference type="EMBL" id="ML975159">
    <property type="protein sequence ID" value="KAF1811864.1"/>
    <property type="molecule type" value="Genomic_DNA"/>
</dbReference>
<dbReference type="OrthoDB" id="5288718at2759"/>